<keyword evidence="3" id="KW-0238">DNA-binding</keyword>
<evidence type="ECO:0000256" key="1">
    <source>
        <dbReference type="ARBA" id="ARBA00004123"/>
    </source>
</evidence>
<name>A0A2P5FY08_TREOI</name>
<evidence type="ECO:0000313" key="7">
    <source>
        <dbReference type="EMBL" id="POO02665.1"/>
    </source>
</evidence>
<keyword evidence="5" id="KW-0539">Nucleus</keyword>
<reference evidence="8" key="1">
    <citation type="submission" date="2016-06" db="EMBL/GenBank/DDBJ databases">
        <title>Parallel loss of symbiosis genes in relatives of nitrogen-fixing non-legume Parasponia.</title>
        <authorList>
            <person name="Van Velzen R."/>
            <person name="Holmer R."/>
            <person name="Bu F."/>
            <person name="Rutten L."/>
            <person name="Van Zeijl A."/>
            <person name="Liu W."/>
            <person name="Santuari L."/>
            <person name="Cao Q."/>
            <person name="Sharma T."/>
            <person name="Shen D."/>
            <person name="Roswanjaya Y."/>
            <person name="Wardhani T."/>
            <person name="Kalhor M.S."/>
            <person name="Jansen J."/>
            <person name="Van den Hoogen J."/>
            <person name="Gungor B."/>
            <person name="Hartog M."/>
            <person name="Hontelez J."/>
            <person name="Verver J."/>
            <person name="Yang W.-C."/>
            <person name="Schijlen E."/>
            <person name="Repin R."/>
            <person name="Schilthuizen M."/>
            <person name="Schranz E."/>
            <person name="Heidstra R."/>
            <person name="Miyata K."/>
            <person name="Fedorova E."/>
            <person name="Kohlen W."/>
            <person name="Bisseling T."/>
            <person name="Smit S."/>
            <person name="Geurts R."/>
        </authorList>
    </citation>
    <scope>NUCLEOTIDE SEQUENCE [LARGE SCALE GENOMIC DNA]</scope>
    <source>
        <strain evidence="8">cv. RG33-2</strain>
    </source>
</reference>
<dbReference type="Pfam" id="PF02362">
    <property type="entry name" value="B3"/>
    <property type="match status" value="1"/>
</dbReference>
<comment type="subcellular location">
    <subcellularLocation>
        <location evidence="1">Nucleus</location>
    </subcellularLocation>
</comment>
<keyword evidence="8" id="KW-1185">Reference proteome</keyword>
<organism evidence="7 8">
    <name type="scientific">Trema orientale</name>
    <name type="common">Charcoal tree</name>
    <name type="synonym">Celtis orientalis</name>
    <dbReference type="NCBI Taxonomy" id="63057"/>
    <lineage>
        <taxon>Eukaryota</taxon>
        <taxon>Viridiplantae</taxon>
        <taxon>Streptophyta</taxon>
        <taxon>Embryophyta</taxon>
        <taxon>Tracheophyta</taxon>
        <taxon>Spermatophyta</taxon>
        <taxon>Magnoliopsida</taxon>
        <taxon>eudicotyledons</taxon>
        <taxon>Gunneridae</taxon>
        <taxon>Pentapetalae</taxon>
        <taxon>rosids</taxon>
        <taxon>fabids</taxon>
        <taxon>Rosales</taxon>
        <taxon>Cannabaceae</taxon>
        <taxon>Trema</taxon>
    </lineage>
</organism>
<feature type="domain" description="TF-B3" evidence="6">
    <location>
        <begin position="50"/>
        <end position="146"/>
    </location>
</feature>
<dbReference type="InterPro" id="IPR044837">
    <property type="entry name" value="REM16-like"/>
</dbReference>
<dbReference type="STRING" id="63057.A0A2P5FY08"/>
<dbReference type="PANTHER" id="PTHR31391:SF143">
    <property type="entry name" value="B3 DNA-BINDING DOMAIN PROTEIN"/>
    <property type="match status" value="1"/>
</dbReference>
<dbReference type="PROSITE" id="PS50863">
    <property type="entry name" value="B3"/>
    <property type="match status" value="1"/>
</dbReference>
<dbReference type="InParanoid" id="A0A2P5FY08"/>
<dbReference type="PANTHER" id="PTHR31391">
    <property type="entry name" value="B3 DOMAIN-CONTAINING PROTEIN OS11G0197600-RELATED"/>
    <property type="match status" value="1"/>
</dbReference>
<proteinExistence type="predicted"/>
<dbReference type="InterPro" id="IPR003340">
    <property type="entry name" value="B3_DNA-bd"/>
</dbReference>
<evidence type="ECO:0000313" key="8">
    <source>
        <dbReference type="Proteomes" id="UP000237000"/>
    </source>
</evidence>
<dbReference type="Proteomes" id="UP000237000">
    <property type="component" value="Unassembled WGS sequence"/>
</dbReference>
<dbReference type="SMART" id="SM01019">
    <property type="entry name" value="B3"/>
    <property type="match status" value="1"/>
</dbReference>
<protein>
    <recommendedName>
        <fullName evidence="6">TF-B3 domain-containing protein</fullName>
    </recommendedName>
</protein>
<evidence type="ECO:0000256" key="3">
    <source>
        <dbReference type="ARBA" id="ARBA00023125"/>
    </source>
</evidence>
<accession>A0A2P5FY08</accession>
<dbReference type="SUPFAM" id="SSF101936">
    <property type="entry name" value="DNA-binding pseudobarrel domain"/>
    <property type="match status" value="1"/>
</dbReference>
<evidence type="ECO:0000259" key="6">
    <source>
        <dbReference type="PROSITE" id="PS50863"/>
    </source>
</evidence>
<evidence type="ECO:0000256" key="5">
    <source>
        <dbReference type="ARBA" id="ARBA00023242"/>
    </source>
</evidence>
<dbReference type="OrthoDB" id="623918at2759"/>
<evidence type="ECO:0000256" key="4">
    <source>
        <dbReference type="ARBA" id="ARBA00023163"/>
    </source>
</evidence>
<dbReference type="GO" id="GO:0005634">
    <property type="term" value="C:nucleus"/>
    <property type="evidence" value="ECO:0007669"/>
    <property type="project" value="UniProtKB-SubCell"/>
</dbReference>
<dbReference type="GO" id="GO:0003677">
    <property type="term" value="F:DNA binding"/>
    <property type="evidence" value="ECO:0007669"/>
    <property type="project" value="UniProtKB-KW"/>
</dbReference>
<dbReference type="Gene3D" id="2.40.330.10">
    <property type="entry name" value="DNA-binding pseudobarrel domain"/>
    <property type="match status" value="1"/>
</dbReference>
<gene>
    <name evidence="7" type="ORF">TorRG33x02_016510</name>
</gene>
<dbReference type="InterPro" id="IPR015300">
    <property type="entry name" value="DNA-bd_pseudobarrel_sf"/>
</dbReference>
<dbReference type="AlphaFoldDB" id="A0A2P5FY08"/>
<feature type="non-terminal residue" evidence="7">
    <location>
        <position position="1"/>
    </location>
</feature>
<dbReference type="CDD" id="cd10017">
    <property type="entry name" value="B3_DNA"/>
    <property type="match status" value="1"/>
</dbReference>
<comment type="caution">
    <text evidence="7">The sequence shown here is derived from an EMBL/GenBank/DDBJ whole genome shotgun (WGS) entry which is preliminary data.</text>
</comment>
<keyword evidence="4" id="KW-0804">Transcription</keyword>
<keyword evidence="2" id="KW-0805">Transcription regulation</keyword>
<sequence length="149" mass="16634">AADDAYNHLDKSKKLISEESKGGQVIERPSSSGISRASEAASRFFSSNPYFQVAMRSGHMAKCVLHVPLSFAKSYLEEKEQPQTMTLWVGERSWLVTLLTYPTGSRFSAGWAAFARENSLQPRDICIFELTKRNELGLKVSIFKQSGLP</sequence>
<evidence type="ECO:0000256" key="2">
    <source>
        <dbReference type="ARBA" id="ARBA00023015"/>
    </source>
</evidence>
<dbReference type="EMBL" id="JXTC01000004">
    <property type="protein sequence ID" value="POO02665.1"/>
    <property type="molecule type" value="Genomic_DNA"/>
</dbReference>